<evidence type="ECO:0000313" key="3">
    <source>
        <dbReference type="Proteomes" id="UP000434957"/>
    </source>
</evidence>
<accession>A0A6A4BE45</accession>
<dbReference type="Proteomes" id="UP000434957">
    <property type="component" value="Unassembled WGS sequence"/>
</dbReference>
<dbReference type="AlphaFoldDB" id="A0A6A4BE45"/>
<evidence type="ECO:0000313" key="2">
    <source>
        <dbReference type="EMBL" id="KAE9271416.1"/>
    </source>
</evidence>
<gene>
    <name evidence="2" type="ORF">PR003_g30515</name>
</gene>
<evidence type="ECO:0000256" key="1">
    <source>
        <dbReference type="SAM" id="MobiDB-lite"/>
    </source>
</evidence>
<feature type="region of interest" description="Disordered" evidence="1">
    <location>
        <begin position="10"/>
        <end position="59"/>
    </location>
</feature>
<feature type="compositionally biased region" description="Low complexity" evidence="1">
    <location>
        <begin position="43"/>
        <end position="53"/>
    </location>
</feature>
<keyword evidence="3" id="KW-1185">Reference proteome</keyword>
<comment type="caution">
    <text evidence="2">The sequence shown here is derived from an EMBL/GenBank/DDBJ whole genome shotgun (WGS) entry which is preliminary data.</text>
</comment>
<organism evidence="2 3">
    <name type="scientific">Phytophthora rubi</name>
    <dbReference type="NCBI Taxonomy" id="129364"/>
    <lineage>
        <taxon>Eukaryota</taxon>
        <taxon>Sar</taxon>
        <taxon>Stramenopiles</taxon>
        <taxon>Oomycota</taxon>
        <taxon>Peronosporomycetes</taxon>
        <taxon>Peronosporales</taxon>
        <taxon>Peronosporaceae</taxon>
        <taxon>Phytophthora</taxon>
    </lineage>
</organism>
<name>A0A6A4BE45_9STRA</name>
<proteinExistence type="predicted"/>
<dbReference type="EMBL" id="QXFT01005730">
    <property type="protein sequence ID" value="KAE9271416.1"/>
    <property type="molecule type" value="Genomic_DNA"/>
</dbReference>
<reference evidence="2 3" key="1">
    <citation type="submission" date="2018-08" db="EMBL/GenBank/DDBJ databases">
        <title>Genomic investigation of the strawberry pathogen Phytophthora fragariae indicates pathogenicity is determined by transcriptional variation in three key races.</title>
        <authorList>
            <person name="Adams T.M."/>
            <person name="Armitage A.D."/>
            <person name="Sobczyk M.K."/>
            <person name="Bates H.J."/>
            <person name="Dunwell J.M."/>
            <person name="Nellist C.F."/>
            <person name="Harrison R.J."/>
        </authorList>
    </citation>
    <scope>NUCLEOTIDE SEQUENCE [LARGE SCALE GENOMIC DNA]</scope>
    <source>
        <strain evidence="2 3">SCRP333</strain>
    </source>
</reference>
<protein>
    <submittedName>
        <fullName evidence="2">Uncharacterized protein</fullName>
    </submittedName>
</protein>
<sequence length="151" mass="16090">MCFCRPAVAASRPPGDRAARHVPGGRRAPWARAGEVGRGGGAPAAEPAVREGPSAARYPALPGLQTKEMDKIEFADGDVPIKEELKEIKLKIAKGEDATETKQSFLSALPFMALSSCSTRQRRYLARPSPDCRCSYSIVTSFCTGAGVVPE</sequence>